<dbReference type="PANTHER" id="PTHR30055:SF174">
    <property type="entry name" value="TRANSCRIPTIONAL REGULATORY PROTEIN (PROBABLY TETR-FAMILY)-RELATED"/>
    <property type="match status" value="1"/>
</dbReference>
<evidence type="ECO:0000256" key="2">
    <source>
        <dbReference type="PROSITE-ProRule" id="PRU00335"/>
    </source>
</evidence>
<dbReference type="Gene3D" id="1.10.357.10">
    <property type="entry name" value="Tetracycline Repressor, domain 2"/>
    <property type="match status" value="1"/>
</dbReference>
<dbReference type="Proteomes" id="UP000275356">
    <property type="component" value="Unassembled WGS sequence"/>
</dbReference>
<dbReference type="PROSITE" id="PS50977">
    <property type="entry name" value="HTH_TETR_2"/>
    <property type="match status" value="1"/>
</dbReference>
<feature type="region of interest" description="Disordered" evidence="3">
    <location>
        <begin position="1"/>
        <end position="28"/>
    </location>
</feature>
<evidence type="ECO:0000313" key="6">
    <source>
        <dbReference type="Proteomes" id="UP000275356"/>
    </source>
</evidence>
<evidence type="ECO:0000259" key="4">
    <source>
        <dbReference type="PROSITE" id="PS50977"/>
    </source>
</evidence>
<dbReference type="InterPro" id="IPR050109">
    <property type="entry name" value="HTH-type_TetR-like_transc_reg"/>
</dbReference>
<feature type="domain" description="HTH tetR-type" evidence="4">
    <location>
        <begin position="32"/>
        <end position="92"/>
    </location>
</feature>
<comment type="caution">
    <text evidence="5">The sequence shown here is derived from an EMBL/GenBank/DDBJ whole genome shotgun (WGS) entry which is preliminary data.</text>
</comment>
<dbReference type="InterPro" id="IPR001647">
    <property type="entry name" value="HTH_TetR"/>
</dbReference>
<dbReference type="GO" id="GO:0003700">
    <property type="term" value="F:DNA-binding transcription factor activity"/>
    <property type="evidence" value="ECO:0007669"/>
    <property type="project" value="TreeGrafter"/>
</dbReference>
<feature type="compositionally biased region" description="Low complexity" evidence="3">
    <location>
        <begin position="1"/>
        <end position="19"/>
    </location>
</feature>
<dbReference type="PANTHER" id="PTHR30055">
    <property type="entry name" value="HTH-TYPE TRANSCRIPTIONAL REGULATOR RUTR"/>
    <property type="match status" value="1"/>
</dbReference>
<evidence type="ECO:0000313" key="5">
    <source>
        <dbReference type="EMBL" id="ROR96108.1"/>
    </source>
</evidence>
<keyword evidence="6" id="KW-1185">Reference proteome</keyword>
<evidence type="ECO:0000256" key="3">
    <source>
        <dbReference type="SAM" id="MobiDB-lite"/>
    </source>
</evidence>
<dbReference type="EMBL" id="RKHQ01000001">
    <property type="protein sequence ID" value="ROR96108.1"/>
    <property type="molecule type" value="Genomic_DNA"/>
</dbReference>
<dbReference type="SUPFAM" id="SSF46689">
    <property type="entry name" value="Homeodomain-like"/>
    <property type="match status" value="1"/>
</dbReference>
<proteinExistence type="predicted"/>
<feature type="DNA-binding region" description="H-T-H motif" evidence="2">
    <location>
        <begin position="55"/>
        <end position="74"/>
    </location>
</feature>
<dbReference type="Pfam" id="PF00440">
    <property type="entry name" value="TetR_N"/>
    <property type="match status" value="1"/>
</dbReference>
<organism evidence="5 6">
    <name type="scientific">Salana multivorans</name>
    <dbReference type="NCBI Taxonomy" id="120377"/>
    <lineage>
        <taxon>Bacteria</taxon>
        <taxon>Bacillati</taxon>
        <taxon>Actinomycetota</taxon>
        <taxon>Actinomycetes</taxon>
        <taxon>Micrococcales</taxon>
        <taxon>Beutenbergiaceae</taxon>
        <taxon>Salana</taxon>
    </lineage>
</organism>
<dbReference type="AlphaFoldDB" id="A0A3N2D906"/>
<dbReference type="InterPro" id="IPR009057">
    <property type="entry name" value="Homeodomain-like_sf"/>
</dbReference>
<protein>
    <submittedName>
        <fullName evidence="5">TetR family transcriptional regulator</fullName>
    </submittedName>
</protein>
<dbReference type="OrthoDB" id="8479950at2"/>
<name>A0A3N2D906_9MICO</name>
<gene>
    <name evidence="5" type="ORF">EDD28_0683</name>
</gene>
<sequence>MLGRGARASGGARSRVSGVTSAPDRRRRLSAEQRRAAIVAAACAGFDERPFDQVTVADVARASDSSEPLVYHYFPTKADLYAASVAHRLAELDDAVTAALDALPAGSGARDRVRVVVDAHLTHAARHPGAWASALDGVGAEPTEAELARAAARVAHLDRLAGFLHPDPRPERHYALAGHVALLDGVTREWVRRGSREDERPAVVTTVLGSLQGGLGDWGR</sequence>
<keyword evidence="1 2" id="KW-0238">DNA-binding</keyword>
<reference evidence="5 6" key="1">
    <citation type="submission" date="2018-11" db="EMBL/GenBank/DDBJ databases">
        <title>Sequencing the genomes of 1000 actinobacteria strains.</title>
        <authorList>
            <person name="Klenk H.-P."/>
        </authorList>
    </citation>
    <scope>NUCLEOTIDE SEQUENCE [LARGE SCALE GENOMIC DNA]</scope>
    <source>
        <strain evidence="5 6">DSM 13521</strain>
    </source>
</reference>
<dbReference type="GO" id="GO:0000976">
    <property type="term" value="F:transcription cis-regulatory region binding"/>
    <property type="evidence" value="ECO:0007669"/>
    <property type="project" value="TreeGrafter"/>
</dbReference>
<accession>A0A3N2D906</accession>
<evidence type="ECO:0000256" key="1">
    <source>
        <dbReference type="ARBA" id="ARBA00023125"/>
    </source>
</evidence>